<proteinExistence type="predicted"/>
<protein>
    <submittedName>
        <fullName evidence="1">Uncharacterized protein</fullName>
    </submittedName>
</protein>
<dbReference type="AlphaFoldDB" id="A0A916N2F6"/>
<dbReference type="EMBL" id="CAJPUY010000004">
    <property type="protein sequence ID" value="CAG2133856.1"/>
    <property type="molecule type" value="Genomic_DNA"/>
</dbReference>
<evidence type="ECO:0000313" key="1">
    <source>
        <dbReference type="EMBL" id="CAG2133856.1"/>
    </source>
</evidence>
<dbReference type="Proteomes" id="UP000672934">
    <property type="component" value="Unassembled WGS sequence"/>
</dbReference>
<sequence length="92" mass="9941">MHSLSCLSLQSRRIAPDFKSIPRPDPWREPLAWAAPERLRAARDRSAKCRKLTGPGPGAVLPYSARMSARAATARISGSSFSTRALTAAPLP</sequence>
<reference evidence="1" key="1">
    <citation type="submission" date="2021-03" db="EMBL/GenBank/DDBJ databases">
        <authorList>
            <person name="Peeters C."/>
        </authorList>
    </citation>
    <scope>NUCLEOTIDE SEQUENCE</scope>
    <source>
        <strain evidence="1">LMG 31506</strain>
    </source>
</reference>
<comment type="caution">
    <text evidence="1">The sequence shown here is derived from an EMBL/GenBank/DDBJ whole genome shotgun (WGS) entry which is preliminary data.</text>
</comment>
<evidence type="ECO:0000313" key="2">
    <source>
        <dbReference type="Proteomes" id="UP000672934"/>
    </source>
</evidence>
<gene>
    <name evidence="1" type="ORF">LMG31506_01257</name>
</gene>
<keyword evidence="2" id="KW-1185">Reference proteome</keyword>
<name>A0A916N2F6_9BURK</name>
<organism evidence="1 2">
    <name type="scientific">Cupriavidus yeoncheonensis</name>
    <dbReference type="NCBI Taxonomy" id="1462994"/>
    <lineage>
        <taxon>Bacteria</taxon>
        <taxon>Pseudomonadati</taxon>
        <taxon>Pseudomonadota</taxon>
        <taxon>Betaproteobacteria</taxon>
        <taxon>Burkholderiales</taxon>
        <taxon>Burkholderiaceae</taxon>
        <taxon>Cupriavidus</taxon>
    </lineage>
</organism>
<accession>A0A916N2F6</accession>